<dbReference type="GO" id="GO:0015165">
    <property type="term" value="F:pyrimidine nucleotide-sugar transmembrane transporter activity"/>
    <property type="evidence" value="ECO:0007669"/>
    <property type="project" value="InterPro"/>
</dbReference>
<feature type="transmembrane region" description="Helical" evidence="6">
    <location>
        <begin position="87"/>
        <end position="110"/>
    </location>
</feature>
<evidence type="ECO:0000256" key="1">
    <source>
        <dbReference type="ARBA" id="ARBA00004141"/>
    </source>
</evidence>
<name>A0A914C6B0_9BILA</name>
<evidence type="ECO:0000256" key="5">
    <source>
        <dbReference type="ARBA" id="ARBA00023136"/>
    </source>
</evidence>
<dbReference type="Proteomes" id="UP000887540">
    <property type="component" value="Unplaced"/>
</dbReference>
<feature type="transmembrane region" description="Helical" evidence="6">
    <location>
        <begin position="20"/>
        <end position="39"/>
    </location>
</feature>
<dbReference type="AlphaFoldDB" id="A0A914C6B0"/>
<proteinExistence type="predicted"/>
<evidence type="ECO:0000313" key="8">
    <source>
        <dbReference type="WBParaSite" id="ACRNAN_Path_407.g1542.t1"/>
    </source>
</evidence>
<keyword evidence="3 6" id="KW-0812">Transmembrane</keyword>
<keyword evidence="7" id="KW-1185">Reference proteome</keyword>
<dbReference type="Pfam" id="PF04142">
    <property type="entry name" value="Nuc_sug_transp"/>
    <property type="match status" value="1"/>
</dbReference>
<organism evidence="7 8">
    <name type="scientific">Acrobeloides nanus</name>
    <dbReference type="NCBI Taxonomy" id="290746"/>
    <lineage>
        <taxon>Eukaryota</taxon>
        <taxon>Metazoa</taxon>
        <taxon>Ecdysozoa</taxon>
        <taxon>Nematoda</taxon>
        <taxon>Chromadorea</taxon>
        <taxon>Rhabditida</taxon>
        <taxon>Tylenchina</taxon>
        <taxon>Cephalobomorpha</taxon>
        <taxon>Cephaloboidea</taxon>
        <taxon>Cephalobidae</taxon>
        <taxon>Acrobeloides</taxon>
    </lineage>
</organism>
<dbReference type="GO" id="GO:0000139">
    <property type="term" value="C:Golgi membrane"/>
    <property type="evidence" value="ECO:0007669"/>
    <property type="project" value="InterPro"/>
</dbReference>
<evidence type="ECO:0000256" key="6">
    <source>
        <dbReference type="SAM" id="Phobius"/>
    </source>
</evidence>
<keyword evidence="4 6" id="KW-1133">Transmembrane helix</keyword>
<reference evidence="8" key="1">
    <citation type="submission" date="2022-11" db="UniProtKB">
        <authorList>
            <consortium name="WormBaseParasite"/>
        </authorList>
    </citation>
    <scope>IDENTIFICATION</scope>
</reference>
<keyword evidence="2" id="KW-0762">Sugar transport</keyword>
<feature type="transmembrane region" description="Helical" evidence="6">
    <location>
        <begin position="51"/>
        <end position="75"/>
    </location>
</feature>
<evidence type="ECO:0000256" key="3">
    <source>
        <dbReference type="ARBA" id="ARBA00022692"/>
    </source>
</evidence>
<sequence>MLCLEFDLFHFDAEKIDQYIGIGLVLAMCLISAFASIYLEKMFKNSPDDLWLQNIRLSIIMLLISVGYIIFNYIYYYSYDFLQGWSFWNWIISLTNAISGLIIASVIKYADNIRKSFFQSLAVCGTAFLSIVLGDSSLTIELSLKTILVIVSIVIYTLGGAKPPLENDKGSKDIENNKTLGRTETCETFMTIEMPKEIEKELKS</sequence>
<keyword evidence="5 6" id="KW-0472">Membrane</keyword>
<accession>A0A914C6B0</accession>
<keyword evidence="2" id="KW-0813">Transport</keyword>
<dbReference type="WBParaSite" id="ACRNAN_Path_407.g1542.t1">
    <property type="protein sequence ID" value="ACRNAN_Path_407.g1542.t1"/>
    <property type="gene ID" value="ACRNAN_Path_407.g1542"/>
</dbReference>
<protein>
    <submittedName>
        <fullName evidence="8">Nucleotide-sugar transporter</fullName>
    </submittedName>
</protein>
<evidence type="ECO:0000313" key="7">
    <source>
        <dbReference type="Proteomes" id="UP000887540"/>
    </source>
</evidence>
<feature type="transmembrane region" description="Helical" evidence="6">
    <location>
        <begin position="140"/>
        <end position="159"/>
    </location>
</feature>
<dbReference type="InterPro" id="IPR007271">
    <property type="entry name" value="Nuc_sug_transpt"/>
</dbReference>
<evidence type="ECO:0000256" key="2">
    <source>
        <dbReference type="ARBA" id="ARBA00022597"/>
    </source>
</evidence>
<feature type="transmembrane region" description="Helical" evidence="6">
    <location>
        <begin position="117"/>
        <end position="134"/>
    </location>
</feature>
<evidence type="ECO:0000256" key="4">
    <source>
        <dbReference type="ARBA" id="ARBA00022989"/>
    </source>
</evidence>
<comment type="subcellular location">
    <subcellularLocation>
        <location evidence="1">Membrane</location>
        <topology evidence="1">Multi-pass membrane protein</topology>
    </subcellularLocation>
</comment>
<dbReference type="PANTHER" id="PTHR10231">
    <property type="entry name" value="NUCLEOTIDE-SUGAR TRANSMEMBRANE TRANSPORTER"/>
    <property type="match status" value="1"/>
</dbReference>